<keyword evidence="6" id="KW-0966">Cell projection</keyword>
<dbReference type="GO" id="GO:0008017">
    <property type="term" value="F:microtubule binding"/>
    <property type="evidence" value="ECO:0007669"/>
    <property type="project" value="TreeGrafter"/>
</dbReference>
<evidence type="ECO:0000256" key="8">
    <source>
        <dbReference type="SAM" id="MobiDB-lite"/>
    </source>
</evidence>
<feature type="coiled-coil region" evidence="7">
    <location>
        <begin position="425"/>
        <end position="498"/>
    </location>
</feature>
<feature type="compositionally biased region" description="Basic and acidic residues" evidence="8">
    <location>
        <begin position="1832"/>
        <end position="1854"/>
    </location>
</feature>
<sequence length="2177" mass="244286">MERSRNSTCINCKASAHSFEAFIFRKIPVRTVPMGNGLSIAVELYSKEKGFGSAVRCIGGRFDGAVTQHAPRAASRAAAAYHHSSHSSIYEYFLVVNTFLKEIFRARAGSFRDSAAPISLIHTSVKSALTSTKYGWRLPSTLVALGGDVHIRVHGTTGAGLKVRIAREDDDGRALLATMPLALDSENRMTLPCGYFSRGGTYYLEIISDKDPYLPDYENTTEGKSDVENSNKVKRDVSDGSLMETGDSVVKSWKFDVMWPTANLDVTPEQIQTYPERQMHGFPGRRTMTLRCELFDWSEQFVLNVHGGSVFPCGDGVRVLFQYPECVLEGADRVRVFGRDADRLRYVAERRVRRGQHTVSFDCRLFSERYPEYCFVYVSQAVTGAVADVRMDCLPTLPLSEKGKKDDEKGGAFNEVERTFMELQLTDCNRKVARLRSAVEEYELRLEELQKAYDKLDEDRADIIAYLKKTLTIKNEENVELKEKVKGLEEIRQIENERFQETTRQLEKDFVIMKEQLTSENKLLAGKLNTLEEFRAIRDDLMRKFENQEQEFKDQELKYKRLIYDTEKKFVIGKDNLKKEMEARLLQLAQDFQDATELRVAASTHRVIRENIAINNELESILANQAKLAEQNEHFKELMKAAQVSKELAEEEKNKAISKSVVQLKVIEQLTAAFDAQNKGVVEAEKMSKEPFAIRTALKLDEWAATDKAPEVMDRRVLLSHLLEIVSQYRELEQVESIGTIGSFSQIYEEGDLGFIPKPRKKQGLPAQQTVATAIPTKVTSEAEVESSVLASHTTTSFSASIDTIPSINIIPTMSKKDLETKDEGNLAYSQASMKMQSEMKIDIKRISKDPKKKVPEDTRGAFTEVERTLYELQLADCNRKVARLRQAVDEFEIRNEELQKAYDKLDEDRADIIAYLKKTLNVKTEENNELKEKVKGLEELREIETNQFKESVDELKKNFTTMKDQLTSENKLLAGKLNTLEEFRAIRDDLMRKFDNQERSFEEQEIKYKRMIYDAEKKFIIGKDKLKREMEERLLHLAQEFQDASEMRIAASTHRVIRENIALNNQLDSLLMTQAKVAEQNEKFREDERAAQCAREVAEEERDKAINKSIIQLKVIDQLTTAFQDVKKQKALYDKTQFDNEKLQIRTQKLTKENERLLLRVRILEQNLHATMDEQNKSIVEAAKILREREKYKKILKEAAFAVESALKADHWSKLDPTREIADREIVLKNILAVIKQYHDAARAESVESLISLSNIYDKGDLGFEPKPAPRKSLATGTGIGTTSSLQSFEEKHSDVSGSSAPSSSIAIFHYYQSKKTINYQVLRESVPSFTVTSLHSSLESQVEEEEDKDGLDDISKMLEKSKLEMQKSLMLDMAYSQMSKMSLSRTKVESRRKSVCRTKVVPSQSGVLVDAEGKKDKSDEKVTFEKETGQAETVEDEEKEPVKDTNDASEGNEEQVQGQAVELAACECAAQPWAGDSSMVVAEVGARCRCGCVLHLAPTARLLAGSARACPARSFWLLRAEEGLVVRLRMEAVRLPCAGQSLRARDGDSLGSPLLASWDGPDSTAVTSGDVETTTDGSGVMEIAGGRHILVELRSGDTSDRCAGGFLAHATQIEPIRNASAAWASVSGGMWWRGGGGAREAAVALAAAAALAALCLALHSAHRTRAYQRAADKESLTDSDACSASLELGGAPTGSRSTLLSEVVGGGVSLRRLLPSGKTRHTRLRDSDRHSENVEQRDEEDPGTDIEAEPDNTSVASAESVASQATVTPETVSSSSAPVTGNIPPSPLRRSHTVSVTNVSQTQAPQVTSPPQSTTDSLVVEMSTSVSSVSERDSCSEKDRDSCIWDKDRSESRASSSTSAATLTNGWYSPALSGVSAARIRDNPKHTKESCNRRLLRSDLSLTSHPEMEIDYYDYEVNNAGSVPGSYLGMDPAFLVWIPPLEEGDILKEIDENKVPIYEEILPKDLHPDPGSNTESPEDRPSSSTLKRNPDNRINRSNESIKSFRKVIEKGNIIHPLNFSISDLQNSPKMTKKNKKKKTESPVTIQMKDLTLTRSPVRVHRKENRSDYDTSTLKRVNEAKEKDSATLKRNDFSDLKFADENSDSSSEIKFADDSPDSNRIVDKYNSIILIFIRRLTFGQCNNLYSKVCKFLNRTSCFNVLFVEARLKTFYFGLLL</sequence>
<evidence type="ECO:0000256" key="3">
    <source>
        <dbReference type="ARBA" id="ARBA00014087"/>
    </source>
</evidence>
<feature type="compositionally biased region" description="Low complexity" evidence="8">
    <location>
        <begin position="1819"/>
        <end position="1831"/>
    </location>
</feature>
<feature type="coiled-coil region" evidence="7">
    <location>
        <begin position="632"/>
        <end position="659"/>
    </location>
</feature>
<reference evidence="9" key="1">
    <citation type="submission" date="2020-08" db="EMBL/GenBank/DDBJ databases">
        <title>Spodoptera exigua strain:BAW_Kor-Di-RS1 Genome sequencing and assembly.</title>
        <authorList>
            <person name="Kim J."/>
            <person name="Nam H.Y."/>
            <person name="Kwon M."/>
            <person name="Choi J.H."/>
            <person name="Cho S.R."/>
            <person name="Kim G.-H."/>
        </authorList>
    </citation>
    <scope>NUCLEOTIDE SEQUENCE</scope>
    <source>
        <strain evidence="9">BAW_Kor-Di-RS1</strain>
        <tissue evidence="9">Whole-body</tissue>
    </source>
</reference>
<dbReference type="GO" id="GO:0036064">
    <property type="term" value="C:ciliary basal body"/>
    <property type="evidence" value="ECO:0007669"/>
    <property type="project" value="TreeGrafter"/>
</dbReference>
<dbReference type="EMBL" id="JACKWZ010000069">
    <property type="protein sequence ID" value="KAF9417563.1"/>
    <property type="molecule type" value="Genomic_DNA"/>
</dbReference>
<evidence type="ECO:0000256" key="5">
    <source>
        <dbReference type="ARBA" id="ARBA00023069"/>
    </source>
</evidence>
<accession>A0A835GKP1</accession>
<comment type="similarity">
    <text evidence="2">Belongs to the CFAP157 family.</text>
</comment>
<gene>
    <name evidence="9" type="ORF">HW555_005393</name>
</gene>
<feature type="region of interest" description="Disordered" evidence="8">
    <location>
        <begin position="1716"/>
        <end position="1862"/>
    </location>
</feature>
<evidence type="ECO:0000256" key="4">
    <source>
        <dbReference type="ARBA" id="ARBA00023054"/>
    </source>
</evidence>
<protein>
    <recommendedName>
        <fullName evidence="3">Cilia- and flagella-associated protein 157</fullName>
    </recommendedName>
</protein>
<dbReference type="PANTHER" id="PTHR31954">
    <property type="entry name" value="CILIA- AND FLAGELLA-ASSOCIATED PROTEIN 157"/>
    <property type="match status" value="1"/>
</dbReference>
<feature type="region of interest" description="Disordered" evidence="8">
    <location>
        <begin position="1412"/>
        <end position="1458"/>
    </location>
</feature>
<feature type="region of interest" description="Disordered" evidence="8">
    <location>
        <begin position="1964"/>
        <end position="2000"/>
    </location>
</feature>
<feature type="compositionally biased region" description="Polar residues" evidence="8">
    <location>
        <begin position="1771"/>
        <end position="1781"/>
    </location>
</feature>
<feature type="coiled-coil region" evidence="7">
    <location>
        <begin position="531"/>
        <end position="598"/>
    </location>
</feature>
<keyword evidence="5" id="KW-0969">Cilium</keyword>
<feature type="compositionally biased region" description="Polar residues" evidence="8">
    <location>
        <begin position="1795"/>
        <end position="1818"/>
    </location>
</feature>
<keyword evidence="10" id="KW-1185">Reference proteome</keyword>
<proteinExistence type="inferred from homology"/>
<evidence type="ECO:0000313" key="10">
    <source>
        <dbReference type="Proteomes" id="UP000648187"/>
    </source>
</evidence>
<dbReference type="InterPro" id="IPR038844">
    <property type="entry name" value="CFAP157"/>
</dbReference>
<feature type="coiled-coil region" evidence="7">
    <location>
        <begin position="875"/>
        <end position="948"/>
    </location>
</feature>
<evidence type="ECO:0000256" key="7">
    <source>
        <dbReference type="SAM" id="Coils"/>
    </source>
</evidence>
<organism evidence="9 10">
    <name type="scientific">Spodoptera exigua</name>
    <name type="common">Beet armyworm</name>
    <name type="synonym">Noctua fulgens</name>
    <dbReference type="NCBI Taxonomy" id="7107"/>
    <lineage>
        <taxon>Eukaryota</taxon>
        <taxon>Metazoa</taxon>
        <taxon>Ecdysozoa</taxon>
        <taxon>Arthropoda</taxon>
        <taxon>Hexapoda</taxon>
        <taxon>Insecta</taxon>
        <taxon>Pterygota</taxon>
        <taxon>Neoptera</taxon>
        <taxon>Endopterygota</taxon>
        <taxon>Lepidoptera</taxon>
        <taxon>Glossata</taxon>
        <taxon>Ditrysia</taxon>
        <taxon>Noctuoidea</taxon>
        <taxon>Noctuidae</taxon>
        <taxon>Amphipyrinae</taxon>
        <taxon>Spodoptera</taxon>
    </lineage>
</organism>
<comment type="caution">
    <text evidence="9">The sequence shown here is derived from an EMBL/GenBank/DDBJ whole genome shotgun (WGS) entry which is preliminary data.</text>
</comment>
<feature type="compositionally biased region" description="Basic and acidic residues" evidence="8">
    <location>
        <begin position="1726"/>
        <end position="1738"/>
    </location>
</feature>
<feature type="coiled-coil region" evidence="7">
    <location>
        <begin position="1141"/>
        <end position="1175"/>
    </location>
</feature>
<dbReference type="Proteomes" id="UP000648187">
    <property type="component" value="Unassembled WGS sequence"/>
</dbReference>
<evidence type="ECO:0000313" key="9">
    <source>
        <dbReference type="EMBL" id="KAF9417563.1"/>
    </source>
</evidence>
<feature type="coiled-coil region" evidence="7">
    <location>
        <begin position="981"/>
        <end position="1048"/>
    </location>
</feature>
<feature type="compositionally biased region" description="Low complexity" evidence="8">
    <location>
        <begin position="1755"/>
        <end position="1770"/>
    </location>
</feature>
<evidence type="ECO:0000256" key="2">
    <source>
        <dbReference type="ARBA" id="ARBA00010841"/>
    </source>
</evidence>
<comment type="subcellular location">
    <subcellularLocation>
        <location evidence="1">Cell projection</location>
        <location evidence="1">Cilium</location>
    </subcellularLocation>
</comment>
<evidence type="ECO:0000256" key="1">
    <source>
        <dbReference type="ARBA" id="ARBA00004138"/>
    </source>
</evidence>
<feature type="compositionally biased region" description="Acidic residues" evidence="8">
    <location>
        <begin position="1739"/>
        <end position="1752"/>
    </location>
</feature>
<name>A0A835GKP1_SPOEX</name>
<feature type="compositionally biased region" description="Basic and acidic residues" evidence="8">
    <location>
        <begin position="1413"/>
        <end position="1431"/>
    </location>
</feature>
<evidence type="ECO:0000256" key="6">
    <source>
        <dbReference type="ARBA" id="ARBA00023273"/>
    </source>
</evidence>
<keyword evidence="4 7" id="KW-0175">Coiled coil</keyword>
<dbReference type="PANTHER" id="PTHR31954:SF1">
    <property type="entry name" value="CILIA- AND FLAGELLA-ASSOCIATED PROTEIN 157"/>
    <property type="match status" value="1"/>
</dbReference>
<feature type="region of interest" description="Disordered" evidence="8">
    <location>
        <begin position="2025"/>
        <end position="2046"/>
    </location>
</feature>